<feature type="transmembrane region" description="Helical" evidence="6">
    <location>
        <begin position="111"/>
        <end position="135"/>
    </location>
</feature>
<dbReference type="PANTHER" id="PTHR19282">
    <property type="entry name" value="TETRASPANIN"/>
    <property type="match status" value="1"/>
</dbReference>
<reference evidence="7" key="2">
    <citation type="submission" date="2021-04" db="EMBL/GenBank/DDBJ databases">
        <title>Genome-wide patterns of bracovirus chromosomal integration into multiple host tissues during parasitism.</title>
        <authorList>
            <person name="Chebbi M.A.C."/>
        </authorList>
    </citation>
    <scope>NUCLEOTIDE SEQUENCE</scope>
    <source>
        <tissue evidence="7">Whole body</tissue>
    </source>
</reference>
<feature type="transmembrane region" description="Helical" evidence="6">
    <location>
        <begin position="82"/>
        <end position="104"/>
    </location>
</feature>
<keyword evidence="3 6" id="KW-0812">Transmembrane</keyword>
<gene>
    <name evidence="7" type="ORF">G9C98_000357</name>
</gene>
<protein>
    <recommendedName>
        <fullName evidence="9">Tetraspanin</fullName>
    </recommendedName>
</protein>
<dbReference type="PROSITE" id="PS00421">
    <property type="entry name" value="TM4_1"/>
    <property type="match status" value="1"/>
</dbReference>
<evidence type="ECO:0000256" key="4">
    <source>
        <dbReference type="ARBA" id="ARBA00022989"/>
    </source>
</evidence>
<evidence type="ECO:0000256" key="2">
    <source>
        <dbReference type="ARBA" id="ARBA00006840"/>
    </source>
</evidence>
<evidence type="ECO:0000256" key="6">
    <source>
        <dbReference type="SAM" id="Phobius"/>
    </source>
</evidence>
<keyword evidence="4 6" id="KW-1133">Transmembrane helix</keyword>
<evidence type="ECO:0000256" key="3">
    <source>
        <dbReference type="ARBA" id="ARBA00022692"/>
    </source>
</evidence>
<name>A0A8J5QS55_9HYME</name>
<dbReference type="Pfam" id="PF00335">
    <property type="entry name" value="Tetraspanin"/>
    <property type="match status" value="1"/>
</dbReference>
<feature type="transmembrane region" description="Helical" evidence="6">
    <location>
        <begin position="235"/>
        <end position="258"/>
    </location>
</feature>
<evidence type="ECO:0000256" key="1">
    <source>
        <dbReference type="ARBA" id="ARBA00004141"/>
    </source>
</evidence>
<comment type="caution">
    <text evidence="7">The sequence shown here is derived from an EMBL/GenBank/DDBJ whole genome shotgun (WGS) entry which is preliminary data.</text>
</comment>
<reference evidence="7" key="1">
    <citation type="submission" date="2020-03" db="EMBL/GenBank/DDBJ databases">
        <authorList>
            <person name="Chebbi M.A."/>
            <person name="Drezen J.M."/>
        </authorList>
    </citation>
    <scope>NUCLEOTIDE SEQUENCE</scope>
    <source>
        <tissue evidence="7">Whole body</tissue>
    </source>
</reference>
<evidence type="ECO:0000313" key="8">
    <source>
        <dbReference type="Proteomes" id="UP000729913"/>
    </source>
</evidence>
<proteinExistence type="inferred from homology"/>
<dbReference type="GO" id="GO:0005886">
    <property type="term" value="C:plasma membrane"/>
    <property type="evidence" value="ECO:0007669"/>
    <property type="project" value="TreeGrafter"/>
</dbReference>
<dbReference type="InterPro" id="IPR000301">
    <property type="entry name" value="Tetraspanin_animals"/>
</dbReference>
<comment type="similarity">
    <text evidence="2">Belongs to the tetraspanin (TM4SF) family.</text>
</comment>
<accession>A0A8J5QS55</accession>
<keyword evidence="8" id="KW-1185">Reference proteome</keyword>
<sequence>MSLEYSNHCTMNHDQQANGYYAMGYGTEMDGCGRFMKYSLFIANLIIFIGGCTVVGIVIWAFVDKVPYLSALVGNDLLAGVVYVLLAGGILIILSSFFGCVGAAREVKCMLLTYFIIVFLLFVIMLIGGVLGYVFRSKVIGTIEQEMRNTMRLYDKHDIHDAWDTTQRTFHCCGVTNYRNWNTFYPNIPASCCKEIEPGKYFNCNYSTDSINPSNTYQDGCLNKTRMYIQKHASVMGAAGIAIAVLMFFGMIFSCALFRMIG</sequence>
<organism evidence="7 8">
    <name type="scientific">Cotesia typhae</name>
    <dbReference type="NCBI Taxonomy" id="2053667"/>
    <lineage>
        <taxon>Eukaryota</taxon>
        <taxon>Metazoa</taxon>
        <taxon>Ecdysozoa</taxon>
        <taxon>Arthropoda</taxon>
        <taxon>Hexapoda</taxon>
        <taxon>Insecta</taxon>
        <taxon>Pterygota</taxon>
        <taxon>Neoptera</taxon>
        <taxon>Endopterygota</taxon>
        <taxon>Hymenoptera</taxon>
        <taxon>Apocrita</taxon>
        <taxon>Ichneumonoidea</taxon>
        <taxon>Braconidae</taxon>
        <taxon>Microgastrinae</taxon>
        <taxon>Cotesia</taxon>
    </lineage>
</organism>
<dbReference type="AlphaFoldDB" id="A0A8J5QS55"/>
<feature type="transmembrane region" description="Helical" evidence="6">
    <location>
        <begin position="38"/>
        <end position="62"/>
    </location>
</feature>
<comment type="subcellular location">
    <subcellularLocation>
        <location evidence="1">Membrane</location>
        <topology evidence="1">Multi-pass membrane protein</topology>
    </subcellularLocation>
</comment>
<dbReference type="Proteomes" id="UP000729913">
    <property type="component" value="Unassembled WGS sequence"/>
</dbReference>
<keyword evidence="5 6" id="KW-0472">Membrane</keyword>
<dbReference type="PIRSF" id="PIRSF002419">
    <property type="entry name" value="Tetraspanin"/>
    <property type="match status" value="1"/>
</dbReference>
<dbReference type="InterPro" id="IPR018499">
    <property type="entry name" value="Tetraspanin/Peripherin"/>
</dbReference>
<evidence type="ECO:0000256" key="5">
    <source>
        <dbReference type="ARBA" id="ARBA00023136"/>
    </source>
</evidence>
<dbReference type="PANTHER" id="PTHR19282:SF527">
    <property type="entry name" value="TETRASPANIN"/>
    <property type="match status" value="1"/>
</dbReference>
<dbReference type="OrthoDB" id="438211at2759"/>
<evidence type="ECO:0008006" key="9">
    <source>
        <dbReference type="Google" id="ProtNLM"/>
    </source>
</evidence>
<dbReference type="InterPro" id="IPR018503">
    <property type="entry name" value="Tetraspanin_CS"/>
</dbReference>
<evidence type="ECO:0000313" key="7">
    <source>
        <dbReference type="EMBL" id="KAG8039628.1"/>
    </source>
</evidence>
<dbReference type="EMBL" id="JAAOIC020000032">
    <property type="protein sequence ID" value="KAG8039628.1"/>
    <property type="molecule type" value="Genomic_DNA"/>
</dbReference>